<dbReference type="PANTHER" id="PTHR43585">
    <property type="entry name" value="FUMIPYRROLE BIOSYNTHESIS PROTEIN C"/>
    <property type="match status" value="1"/>
</dbReference>
<dbReference type="SUPFAM" id="SSF56059">
    <property type="entry name" value="Glutathione synthetase ATP-binding domain-like"/>
    <property type="match status" value="1"/>
</dbReference>
<dbReference type="PROSITE" id="PS50975">
    <property type="entry name" value="ATP_GRASP"/>
    <property type="match status" value="1"/>
</dbReference>
<evidence type="ECO:0000256" key="4">
    <source>
        <dbReference type="PROSITE-ProRule" id="PRU00409"/>
    </source>
</evidence>
<dbReference type="Gene3D" id="3.30.470.20">
    <property type="entry name" value="ATP-grasp fold, B domain"/>
    <property type="match status" value="1"/>
</dbReference>
<dbReference type="EMBL" id="BSQG01000009">
    <property type="protein sequence ID" value="GLU49800.1"/>
    <property type="molecule type" value="Genomic_DNA"/>
</dbReference>
<sequence length="419" mass="45015">MNRHILVIHRWRDRHALYECYIDHGSHQVTYVTTGLGLGSVPAGATAVRVVPATDDLTEVMQAVDGLITRFGRPDRVIALNEGDLDTAALVRERLGCAGQDTAQLARFRDKLVMAETVAAAGVAVPGFADAPDAATVHAFAEAHGWPLIVKPRKGTASRGVLRLDSEADLALLRDRPVEPQLVQEFCGEAVFHIDGLWTGDRLGPWRASRYVNTCVDFTRGEALGSVEVDDAELLPALGAFTAAVAGALSDEPWVFHLEVFVGTAPDGSPRLSFLEAGYRVGGAEIPFLWREVHGIDLMHAAFDIQIGRRPDLPVPAGWRTGGWLLVPTPVSAPCRVVGWDLPEPPAHGEGPYAHVIPEEGKVIPRVGGYEYVGARFRFQGDSSGDVEKALVGTASRFRLECVAHEPVGAAGPGRTCAL</sequence>
<protein>
    <recommendedName>
        <fullName evidence="5">ATP-grasp domain-containing protein</fullName>
    </recommendedName>
</protein>
<evidence type="ECO:0000256" key="3">
    <source>
        <dbReference type="ARBA" id="ARBA00022840"/>
    </source>
</evidence>
<comment type="caution">
    <text evidence="6">The sequence shown here is derived from an EMBL/GenBank/DDBJ whole genome shotgun (WGS) entry which is preliminary data.</text>
</comment>
<keyword evidence="1" id="KW-0436">Ligase</keyword>
<evidence type="ECO:0000256" key="1">
    <source>
        <dbReference type="ARBA" id="ARBA00022598"/>
    </source>
</evidence>
<dbReference type="GO" id="GO:0016874">
    <property type="term" value="F:ligase activity"/>
    <property type="evidence" value="ECO:0007669"/>
    <property type="project" value="UniProtKB-KW"/>
</dbReference>
<dbReference type="InterPro" id="IPR011761">
    <property type="entry name" value="ATP-grasp"/>
</dbReference>
<dbReference type="AlphaFoldDB" id="A0A9W6P9U5"/>
<dbReference type="Gene3D" id="3.30.1490.20">
    <property type="entry name" value="ATP-grasp fold, A domain"/>
    <property type="match status" value="1"/>
</dbReference>
<dbReference type="RefSeq" id="WP_285761340.1">
    <property type="nucleotide sequence ID" value="NZ_BSQG01000009.1"/>
</dbReference>
<keyword evidence="2 4" id="KW-0547">Nucleotide-binding</keyword>
<dbReference type="InterPro" id="IPR013815">
    <property type="entry name" value="ATP_grasp_subdomain_1"/>
</dbReference>
<evidence type="ECO:0000259" key="5">
    <source>
        <dbReference type="PROSITE" id="PS50975"/>
    </source>
</evidence>
<dbReference type="GO" id="GO:0005524">
    <property type="term" value="F:ATP binding"/>
    <property type="evidence" value="ECO:0007669"/>
    <property type="project" value="UniProtKB-UniRule"/>
</dbReference>
<dbReference type="Gene3D" id="3.40.50.20">
    <property type="match status" value="1"/>
</dbReference>
<evidence type="ECO:0000313" key="7">
    <source>
        <dbReference type="Proteomes" id="UP001165092"/>
    </source>
</evidence>
<dbReference type="PANTHER" id="PTHR43585:SF2">
    <property type="entry name" value="ATP-GRASP ENZYME FSQD"/>
    <property type="match status" value="1"/>
</dbReference>
<accession>A0A9W6P9U5</accession>
<keyword evidence="3 4" id="KW-0067">ATP-binding</keyword>
<dbReference type="GO" id="GO:0046872">
    <property type="term" value="F:metal ion binding"/>
    <property type="evidence" value="ECO:0007669"/>
    <property type="project" value="InterPro"/>
</dbReference>
<keyword evidence="7" id="KW-1185">Reference proteome</keyword>
<evidence type="ECO:0000256" key="2">
    <source>
        <dbReference type="ARBA" id="ARBA00022741"/>
    </source>
</evidence>
<dbReference type="InterPro" id="IPR052032">
    <property type="entry name" value="ATP-dep_AA_Ligase"/>
</dbReference>
<reference evidence="6" key="1">
    <citation type="submission" date="2023-02" db="EMBL/GenBank/DDBJ databases">
        <title>Nocardiopsis ansamitocini NBRC 112285.</title>
        <authorList>
            <person name="Ichikawa N."/>
            <person name="Sato H."/>
            <person name="Tonouchi N."/>
        </authorList>
    </citation>
    <scope>NUCLEOTIDE SEQUENCE</scope>
    <source>
        <strain evidence="6">NBRC 112285</strain>
    </source>
</reference>
<proteinExistence type="predicted"/>
<evidence type="ECO:0000313" key="6">
    <source>
        <dbReference type="EMBL" id="GLU49800.1"/>
    </source>
</evidence>
<feature type="domain" description="ATP-grasp" evidence="5">
    <location>
        <begin position="115"/>
        <end position="307"/>
    </location>
</feature>
<gene>
    <name evidence="6" type="ORF">Nans01_41510</name>
</gene>
<name>A0A9W6P9U5_9ACTN</name>
<dbReference type="Proteomes" id="UP001165092">
    <property type="component" value="Unassembled WGS sequence"/>
</dbReference>
<organism evidence="6 7">
    <name type="scientific">Nocardiopsis ansamitocini</name>
    <dbReference type="NCBI Taxonomy" id="1670832"/>
    <lineage>
        <taxon>Bacteria</taxon>
        <taxon>Bacillati</taxon>
        <taxon>Actinomycetota</taxon>
        <taxon>Actinomycetes</taxon>
        <taxon>Streptosporangiales</taxon>
        <taxon>Nocardiopsidaceae</taxon>
        <taxon>Nocardiopsis</taxon>
    </lineage>
</organism>